<dbReference type="EMBL" id="CM010716">
    <property type="protein sequence ID" value="RZC52774.1"/>
    <property type="molecule type" value="Genomic_DNA"/>
</dbReference>
<protein>
    <submittedName>
        <fullName evidence="1">Uncharacterized protein</fullName>
    </submittedName>
</protein>
<name>A0A4Y7IV85_PAPSO</name>
<dbReference type="Gramene" id="RZC52774">
    <property type="protein sequence ID" value="RZC52774"/>
    <property type="gene ID" value="C5167_021196"/>
</dbReference>
<gene>
    <name evidence="1" type="ORF">C5167_021196</name>
</gene>
<accession>A0A4Y7IV85</accession>
<proteinExistence type="predicted"/>
<evidence type="ECO:0000313" key="1">
    <source>
        <dbReference type="EMBL" id="RZC52774.1"/>
    </source>
</evidence>
<keyword evidence="2" id="KW-1185">Reference proteome</keyword>
<sequence length="138" mass="16062">MCQVNKHVPKLMHITEMRCTSTVAFDADENVIEKGSQKDVVVGEILEQLLFEESVESKALHFYIHRRKLSSLKDHAKFDGHKYLNCAYMDPSAWLYVDKKWHDKNRLVDKFIVDMADNLDRLLIPMNNIGEKFDGGKH</sequence>
<dbReference type="Proteomes" id="UP000316621">
    <property type="component" value="Chromosome 2"/>
</dbReference>
<organism evidence="1 2">
    <name type="scientific">Papaver somniferum</name>
    <name type="common">Opium poppy</name>
    <dbReference type="NCBI Taxonomy" id="3469"/>
    <lineage>
        <taxon>Eukaryota</taxon>
        <taxon>Viridiplantae</taxon>
        <taxon>Streptophyta</taxon>
        <taxon>Embryophyta</taxon>
        <taxon>Tracheophyta</taxon>
        <taxon>Spermatophyta</taxon>
        <taxon>Magnoliopsida</taxon>
        <taxon>Ranunculales</taxon>
        <taxon>Papaveraceae</taxon>
        <taxon>Papaveroideae</taxon>
        <taxon>Papaver</taxon>
    </lineage>
</organism>
<dbReference type="AlphaFoldDB" id="A0A4Y7IV85"/>
<reference evidence="1 2" key="1">
    <citation type="journal article" date="2018" name="Science">
        <title>The opium poppy genome and morphinan production.</title>
        <authorList>
            <person name="Guo L."/>
            <person name="Winzer T."/>
            <person name="Yang X."/>
            <person name="Li Y."/>
            <person name="Ning Z."/>
            <person name="He Z."/>
            <person name="Teodor R."/>
            <person name="Lu Y."/>
            <person name="Bowser T.A."/>
            <person name="Graham I.A."/>
            <person name="Ye K."/>
        </authorList>
    </citation>
    <scope>NUCLEOTIDE SEQUENCE [LARGE SCALE GENOMIC DNA]</scope>
    <source>
        <strain evidence="2">cv. HN1</strain>
        <tissue evidence="1">Leaves</tissue>
    </source>
</reference>
<evidence type="ECO:0000313" key="2">
    <source>
        <dbReference type="Proteomes" id="UP000316621"/>
    </source>
</evidence>